<proteinExistence type="predicted"/>
<dbReference type="RefSeq" id="WP_153420794.1">
    <property type="nucleotide sequence ID" value="NZ_WFLM01000004.1"/>
</dbReference>
<dbReference type="NCBIfam" id="NF003915">
    <property type="entry name" value="PRK05441.1"/>
    <property type="match status" value="1"/>
</dbReference>
<dbReference type="SUPFAM" id="SSF53697">
    <property type="entry name" value="SIS domain"/>
    <property type="match status" value="1"/>
</dbReference>
<evidence type="ECO:0000313" key="4">
    <source>
        <dbReference type="EMBL" id="KAB8037717.1"/>
    </source>
</evidence>
<organism evidence="4 5">
    <name type="scientific">Silvanigrella paludirubra</name>
    <dbReference type="NCBI Taxonomy" id="2499159"/>
    <lineage>
        <taxon>Bacteria</taxon>
        <taxon>Pseudomonadati</taxon>
        <taxon>Bdellovibrionota</taxon>
        <taxon>Oligoflexia</taxon>
        <taxon>Silvanigrellales</taxon>
        <taxon>Silvanigrellaceae</taxon>
        <taxon>Silvanigrella</taxon>
    </lineage>
</organism>
<dbReference type="AlphaFoldDB" id="A0A6N6VWB8"/>
<dbReference type="Gene3D" id="1.10.8.1080">
    <property type="match status" value="1"/>
</dbReference>
<accession>A0A6N6VWB8</accession>
<sequence length="294" mass="32104">MDTENKSDKYNKIDLWETKDILESILESQLNAVASIKKLIEELNTAVSKCLPLLENGGRIIFAGAGTSGRMAAQESSELYPTFSWPKNKSLFLIAGGHKTLTEAVENAEDNLSQGELDAKKLKPTQKDIFICIAASGRTPYTLGVLRTANLAGSLTIGISSSSNSPLLNESKIKLFSNTGAEVIAGSTRMKAGTAQKVILNMLTTTLMIRLNRTYDSYMVDLVATNEKLNKRAAYIVSGISNVNLETAHEALNFCQGKVKLACVYLKYQDLKKAEEILIENNGNLRLCLDSNKS</sequence>
<dbReference type="GO" id="GO:0046348">
    <property type="term" value="P:amino sugar catabolic process"/>
    <property type="evidence" value="ECO:0007669"/>
    <property type="project" value="InterPro"/>
</dbReference>
<dbReference type="EMBL" id="WFLM01000004">
    <property type="protein sequence ID" value="KAB8037717.1"/>
    <property type="molecule type" value="Genomic_DNA"/>
</dbReference>
<keyword evidence="5" id="KW-1185">Reference proteome</keyword>
<keyword evidence="1 4" id="KW-0456">Lyase</keyword>
<dbReference type="InterPro" id="IPR001347">
    <property type="entry name" value="SIS_dom"/>
</dbReference>
<evidence type="ECO:0000256" key="2">
    <source>
        <dbReference type="ARBA" id="ARBA00023277"/>
    </source>
</evidence>
<reference evidence="4 5" key="1">
    <citation type="submission" date="2019-10" db="EMBL/GenBank/DDBJ databases">
        <title>New species of Slilvanegrellaceae.</title>
        <authorList>
            <person name="Pitt A."/>
            <person name="Hahn M.W."/>
        </authorList>
    </citation>
    <scope>NUCLEOTIDE SEQUENCE [LARGE SCALE GENOMIC DNA]</scope>
    <source>
        <strain evidence="4 5">SP-Ram-0.45-NSY-1</strain>
    </source>
</reference>
<evidence type="ECO:0000256" key="1">
    <source>
        <dbReference type="ARBA" id="ARBA00023239"/>
    </source>
</evidence>
<dbReference type="Pfam" id="PF22645">
    <property type="entry name" value="GKRP_SIS_N"/>
    <property type="match status" value="1"/>
</dbReference>
<dbReference type="EC" id="4.2.1.126" evidence="4"/>
<dbReference type="PROSITE" id="PS01272">
    <property type="entry name" value="GCKR"/>
    <property type="match status" value="1"/>
</dbReference>
<dbReference type="GO" id="GO:0016835">
    <property type="term" value="F:carbon-oxygen lyase activity"/>
    <property type="evidence" value="ECO:0007669"/>
    <property type="project" value="InterPro"/>
</dbReference>
<dbReference type="InterPro" id="IPR005488">
    <property type="entry name" value="Etherase_MurQ"/>
</dbReference>
<dbReference type="GO" id="GO:0009254">
    <property type="term" value="P:peptidoglycan turnover"/>
    <property type="evidence" value="ECO:0007669"/>
    <property type="project" value="TreeGrafter"/>
</dbReference>
<protein>
    <submittedName>
        <fullName evidence="4">N-acetylmuramic acid 6-phosphate etherase</fullName>
        <ecNumber evidence="4">4.2.1.126</ecNumber>
    </submittedName>
</protein>
<dbReference type="PROSITE" id="PS51464">
    <property type="entry name" value="SIS"/>
    <property type="match status" value="1"/>
</dbReference>
<dbReference type="InterPro" id="IPR046348">
    <property type="entry name" value="SIS_dom_sf"/>
</dbReference>
<evidence type="ECO:0000259" key="3">
    <source>
        <dbReference type="PROSITE" id="PS51464"/>
    </source>
</evidence>
<dbReference type="InterPro" id="IPR005486">
    <property type="entry name" value="Glucokinase_regulatory_CS"/>
</dbReference>
<keyword evidence="2" id="KW-0119">Carbohydrate metabolism</keyword>
<feature type="domain" description="SIS" evidence="3">
    <location>
        <begin position="50"/>
        <end position="213"/>
    </location>
</feature>
<dbReference type="GO" id="GO:0097367">
    <property type="term" value="F:carbohydrate derivative binding"/>
    <property type="evidence" value="ECO:0007669"/>
    <property type="project" value="InterPro"/>
</dbReference>
<dbReference type="PANTHER" id="PTHR10088:SF4">
    <property type="entry name" value="GLUCOKINASE REGULATORY PROTEIN"/>
    <property type="match status" value="1"/>
</dbReference>
<dbReference type="OrthoDB" id="9813395at2"/>
<dbReference type="GO" id="GO:0016803">
    <property type="term" value="F:ether hydrolase activity"/>
    <property type="evidence" value="ECO:0007669"/>
    <property type="project" value="TreeGrafter"/>
</dbReference>
<name>A0A6N6VWB8_9BACT</name>
<gene>
    <name evidence="4" type="ORF">GCL60_11125</name>
</gene>
<dbReference type="PANTHER" id="PTHR10088">
    <property type="entry name" value="GLUCOKINASE REGULATORY PROTEIN"/>
    <property type="match status" value="1"/>
</dbReference>
<comment type="caution">
    <text evidence="4">The sequence shown here is derived from an EMBL/GenBank/DDBJ whole genome shotgun (WGS) entry which is preliminary data.</text>
</comment>
<dbReference type="Gene3D" id="3.40.50.10490">
    <property type="entry name" value="Glucose-6-phosphate isomerase like protein, domain 1"/>
    <property type="match status" value="1"/>
</dbReference>
<evidence type="ECO:0000313" key="5">
    <source>
        <dbReference type="Proteomes" id="UP000437748"/>
    </source>
</evidence>
<dbReference type="NCBIfam" id="NF009222">
    <property type="entry name" value="PRK12570.1"/>
    <property type="match status" value="1"/>
</dbReference>
<dbReference type="CDD" id="cd05007">
    <property type="entry name" value="SIS_Etherase"/>
    <property type="match status" value="1"/>
</dbReference>
<dbReference type="Proteomes" id="UP000437748">
    <property type="component" value="Unassembled WGS sequence"/>
</dbReference>
<dbReference type="InterPro" id="IPR040190">
    <property type="entry name" value="MURQ/GCKR"/>
</dbReference>